<evidence type="ECO:0000313" key="2">
    <source>
        <dbReference type="EMBL" id="MBM7413402.1"/>
    </source>
</evidence>
<protein>
    <submittedName>
        <fullName evidence="2">Catechol 2,3-dioxygenase-like lactoylglutathione lyase family enzyme</fullName>
    </submittedName>
</protein>
<proteinExistence type="predicted"/>
<reference evidence="2 3" key="1">
    <citation type="submission" date="2021-01" db="EMBL/GenBank/DDBJ databases">
        <title>Genomics of switchgrass bacterial isolates.</title>
        <authorList>
            <person name="Shade A."/>
        </authorList>
    </citation>
    <scope>NUCLEOTIDE SEQUENCE [LARGE SCALE GENOMIC DNA]</scope>
    <source>
        <strain evidence="2 3">PvP111</strain>
    </source>
</reference>
<comment type="caution">
    <text evidence="2">The sequence shown here is derived from an EMBL/GenBank/DDBJ whole genome shotgun (WGS) entry which is preliminary data.</text>
</comment>
<dbReference type="Pfam" id="PF18029">
    <property type="entry name" value="Glyoxalase_6"/>
    <property type="match status" value="1"/>
</dbReference>
<dbReference type="PROSITE" id="PS51819">
    <property type="entry name" value="VOC"/>
    <property type="match status" value="1"/>
</dbReference>
<dbReference type="InterPro" id="IPR029068">
    <property type="entry name" value="Glyas_Bleomycin-R_OHBP_Dase"/>
</dbReference>
<sequence>MIDHVLTVVPVRDIDVAREWYSRLLGREPDNNPMPSLIEWQVLPGAWMQVFLDADRAGRTRSNLAVDDLDAHTAELAGRGLTVGDTTDATNGVRLAPITDPDGNVITLIGGFRTVY</sequence>
<dbReference type="Gene3D" id="3.10.180.10">
    <property type="entry name" value="2,3-Dihydroxybiphenyl 1,2-Dioxygenase, domain 1"/>
    <property type="match status" value="1"/>
</dbReference>
<gene>
    <name evidence="2" type="ORF">JOE42_000135</name>
</gene>
<dbReference type="InterPro" id="IPR037523">
    <property type="entry name" value="VOC_core"/>
</dbReference>
<dbReference type="InterPro" id="IPR041581">
    <property type="entry name" value="Glyoxalase_6"/>
</dbReference>
<dbReference type="Proteomes" id="UP000703038">
    <property type="component" value="Unassembled WGS sequence"/>
</dbReference>
<organism evidence="2 3">
    <name type="scientific">Rhodococcoides corynebacterioides</name>
    <dbReference type="NCBI Taxonomy" id="53972"/>
    <lineage>
        <taxon>Bacteria</taxon>
        <taxon>Bacillati</taxon>
        <taxon>Actinomycetota</taxon>
        <taxon>Actinomycetes</taxon>
        <taxon>Mycobacteriales</taxon>
        <taxon>Nocardiaceae</taxon>
        <taxon>Rhodococcoides</taxon>
    </lineage>
</organism>
<evidence type="ECO:0000313" key="3">
    <source>
        <dbReference type="Proteomes" id="UP000703038"/>
    </source>
</evidence>
<dbReference type="EMBL" id="JAFBBK010000001">
    <property type="protein sequence ID" value="MBM7413402.1"/>
    <property type="molecule type" value="Genomic_DNA"/>
</dbReference>
<feature type="domain" description="VOC" evidence="1">
    <location>
        <begin position="1"/>
        <end position="111"/>
    </location>
</feature>
<dbReference type="RefSeq" id="WP_204866031.1">
    <property type="nucleotide sequence ID" value="NZ_JAFBBK010000001.1"/>
</dbReference>
<name>A0ABS2KN53_9NOCA</name>
<evidence type="ECO:0000259" key="1">
    <source>
        <dbReference type="PROSITE" id="PS51819"/>
    </source>
</evidence>
<keyword evidence="3" id="KW-1185">Reference proteome</keyword>
<accession>A0ABS2KN53</accession>
<dbReference type="SUPFAM" id="SSF54593">
    <property type="entry name" value="Glyoxalase/Bleomycin resistance protein/Dihydroxybiphenyl dioxygenase"/>
    <property type="match status" value="1"/>
</dbReference>